<evidence type="ECO:0000313" key="7">
    <source>
        <dbReference type="EMBL" id="EYB95970.1"/>
    </source>
</evidence>
<dbReference type="InterPro" id="IPR025661">
    <property type="entry name" value="Pept_asp_AS"/>
</dbReference>
<name>A0A016SZU0_9BILA</name>
<dbReference type="InterPro" id="IPR025660">
    <property type="entry name" value="Pept_his_AS"/>
</dbReference>
<keyword evidence="8" id="KW-1185">Reference proteome</keyword>
<reference evidence="8" key="1">
    <citation type="journal article" date="2015" name="Nat. Genet.">
        <title>The genome and transcriptome of the zoonotic hookworm Ancylostoma ceylanicum identify infection-specific gene families.</title>
        <authorList>
            <person name="Schwarz E.M."/>
            <person name="Hu Y."/>
            <person name="Antoshechkin I."/>
            <person name="Miller M.M."/>
            <person name="Sternberg P.W."/>
            <person name="Aroian R.V."/>
        </authorList>
    </citation>
    <scope>NUCLEOTIDE SEQUENCE</scope>
    <source>
        <strain evidence="8">HY135</strain>
    </source>
</reference>
<evidence type="ECO:0000256" key="1">
    <source>
        <dbReference type="ARBA" id="ARBA00008455"/>
    </source>
</evidence>
<dbReference type="Gene3D" id="3.90.70.10">
    <property type="entry name" value="Cysteine proteinases"/>
    <property type="match status" value="2"/>
</dbReference>
<dbReference type="SUPFAM" id="SSF54001">
    <property type="entry name" value="Cysteine proteinases"/>
    <property type="match status" value="1"/>
</dbReference>
<evidence type="ECO:0000256" key="5">
    <source>
        <dbReference type="ARBA" id="ARBA00023157"/>
    </source>
</evidence>
<dbReference type="PROSITE" id="PS00139">
    <property type="entry name" value="THIOL_PROTEASE_CYS"/>
    <property type="match status" value="1"/>
</dbReference>
<dbReference type="InterPro" id="IPR000668">
    <property type="entry name" value="Peptidase_C1A_C"/>
</dbReference>
<comment type="caution">
    <text evidence="7">The sequence shown here is derived from an EMBL/GenBank/DDBJ whole genome shotgun (WGS) entry which is preliminary data.</text>
</comment>
<dbReference type="InterPro" id="IPR013128">
    <property type="entry name" value="Peptidase_C1A"/>
</dbReference>
<keyword evidence="5" id="KW-1015">Disulfide bond</keyword>
<evidence type="ECO:0000256" key="3">
    <source>
        <dbReference type="ARBA" id="ARBA00022801"/>
    </source>
</evidence>
<dbReference type="InterPro" id="IPR000169">
    <property type="entry name" value="Pept_cys_AS"/>
</dbReference>
<keyword evidence="2" id="KW-0645">Protease</keyword>
<proteinExistence type="inferred from homology"/>
<dbReference type="PROSITE" id="PS00639">
    <property type="entry name" value="THIOL_PROTEASE_HIS"/>
    <property type="match status" value="1"/>
</dbReference>
<dbReference type="InterPro" id="IPR038765">
    <property type="entry name" value="Papain-like_cys_pep_sf"/>
</dbReference>
<gene>
    <name evidence="7" type="primary">Acey_s0154.g2966</name>
    <name evidence="7" type="ORF">Y032_0154g2966</name>
</gene>
<protein>
    <recommendedName>
        <fullName evidence="6">C2H2-type domain-containing protein</fullName>
    </recommendedName>
</protein>
<dbReference type="SMART" id="SM00645">
    <property type="entry name" value="Pept_C1"/>
    <property type="match status" value="1"/>
</dbReference>
<feature type="domain" description="C2H2-type" evidence="6">
    <location>
        <begin position="280"/>
        <end position="301"/>
    </location>
</feature>
<evidence type="ECO:0000256" key="2">
    <source>
        <dbReference type="ARBA" id="ARBA00022670"/>
    </source>
</evidence>
<dbReference type="CDD" id="cd02620">
    <property type="entry name" value="Peptidase_C1A_CathepsinB"/>
    <property type="match status" value="1"/>
</dbReference>
<evidence type="ECO:0000256" key="4">
    <source>
        <dbReference type="ARBA" id="ARBA00022807"/>
    </source>
</evidence>
<dbReference type="PROSITE" id="PS00640">
    <property type="entry name" value="THIOL_PROTEASE_ASN"/>
    <property type="match status" value="1"/>
</dbReference>
<dbReference type="PANTHER" id="PTHR12411">
    <property type="entry name" value="CYSTEINE PROTEASE FAMILY C1-RELATED"/>
    <property type="match status" value="1"/>
</dbReference>
<dbReference type="PROSITE" id="PS00028">
    <property type="entry name" value="ZINC_FINGER_C2H2_1"/>
    <property type="match status" value="1"/>
</dbReference>
<keyword evidence="4" id="KW-0788">Thiol protease</keyword>
<keyword evidence="3" id="KW-0378">Hydrolase</keyword>
<dbReference type="Pfam" id="PF00112">
    <property type="entry name" value="Peptidase_C1"/>
    <property type="match status" value="2"/>
</dbReference>
<accession>A0A016SZU0</accession>
<dbReference type="Proteomes" id="UP000024635">
    <property type="component" value="Unassembled WGS sequence"/>
</dbReference>
<comment type="similarity">
    <text evidence="1">Belongs to the peptidase C1 family.</text>
</comment>
<evidence type="ECO:0000259" key="6">
    <source>
        <dbReference type="PROSITE" id="PS00028"/>
    </source>
</evidence>
<sequence>MWVLAMLAVTALAAKPTTVEEFLARPVEERVEQLTGQAFVDYINEHQSFYTAEYSAEAEAHMKARIMDPKYLVEPAEEEVLPRVVHDVEPPESFDARDQWPECKSIGIIRDQSACGSCWAVASASAMSDELCVQSNSTVKPVSAVAKKRQPSSTSGSCIYTSQKSRGEEKTGKDICIFPASYALTATSVPQLIPSATIGLQPALAKNGCSFPIRIYFRAVENTVEGDAGVDGRSRHTAGWRARESLLNTCQPYALYPCGFHLGQPYYGDCPPLRWNTPVCRQRCQRKYRKSYHGDKHFAKHSYYLPDDERAIKQEIFEHGPVVAVFNTYEDFSYYKRGIYVHKWGAQRGAHAVKVIGWGSENGTDYWLIANSWNTDWGEDGYFRIVRGINNCGIEKEMVGGFMEL</sequence>
<dbReference type="EMBL" id="JARK01001490">
    <property type="protein sequence ID" value="EYB95970.1"/>
    <property type="molecule type" value="Genomic_DNA"/>
</dbReference>
<dbReference type="GO" id="GO:0008234">
    <property type="term" value="F:cysteine-type peptidase activity"/>
    <property type="evidence" value="ECO:0007669"/>
    <property type="project" value="UniProtKB-KW"/>
</dbReference>
<organism evidence="7 8">
    <name type="scientific">Ancylostoma ceylanicum</name>
    <dbReference type="NCBI Taxonomy" id="53326"/>
    <lineage>
        <taxon>Eukaryota</taxon>
        <taxon>Metazoa</taxon>
        <taxon>Ecdysozoa</taxon>
        <taxon>Nematoda</taxon>
        <taxon>Chromadorea</taxon>
        <taxon>Rhabditida</taxon>
        <taxon>Rhabditina</taxon>
        <taxon>Rhabditomorpha</taxon>
        <taxon>Strongyloidea</taxon>
        <taxon>Ancylostomatidae</taxon>
        <taxon>Ancylostomatinae</taxon>
        <taxon>Ancylostoma</taxon>
    </lineage>
</organism>
<dbReference type="PRINTS" id="PR00705">
    <property type="entry name" value="PAPAIN"/>
</dbReference>
<evidence type="ECO:0000313" key="8">
    <source>
        <dbReference type="Proteomes" id="UP000024635"/>
    </source>
</evidence>
<dbReference type="STRING" id="53326.A0A016SZU0"/>
<dbReference type="GO" id="GO:0006508">
    <property type="term" value="P:proteolysis"/>
    <property type="evidence" value="ECO:0007669"/>
    <property type="project" value="UniProtKB-KW"/>
</dbReference>
<dbReference type="AlphaFoldDB" id="A0A016SZU0"/>
<dbReference type="InterPro" id="IPR013087">
    <property type="entry name" value="Znf_C2H2_type"/>
</dbReference>